<dbReference type="Proteomes" id="UP000323257">
    <property type="component" value="Unassembled WGS sequence"/>
</dbReference>
<keyword evidence="2" id="KW-0808">Transferase</keyword>
<dbReference type="PROSITE" id="PS51186">
    <property type="entry name" value="GNAT"/>
    <property type="match status" value="1"/>
</dbReference>
<protein>
    <submittedName>
        <fullName evidence="2">Putative GNAT family N-acyltransferase</fullName>
    </submittedName>
</protein>
<name>A0A5S5C3Z3_9BACL</name>
<dbReference type="RefSeq" id="WP_148930621.1">
    <property type="nucleotide sequence ID" value="NZ_VNHS01000007.1"/>
</dbReference>
<keyword evidence="3" id="KW-1185">Reference proteome</keyword>
<organism evidence="2 3">
    <name type="scientific">Paenibacillus methanolicus</name>
    <dbReference type="NCBI Taxonomy" id="582686"/>
    <lineage>
        <taxon>Bacteria</taxon>
        <taxon>Bacillati</taxon>
        <taxon>Bacillota</taxon>
        <taxon>Bacilli</taxon>
        <taxon>Bacillales</taxon>
        <taxon>Paenibacillaceae</taxon>
        <taxon>Paenibacillus</taxon>
    </lineage>
</organism>
<dbReference type="GO" id="GO:0016747">
    <property type="term" value="F:acyltransferase activity, transferring groups other than amino-acyl groups"/>
    <property type="evidence" value="ECO:0007669"/>
    <property type="project" value="InterPro"/>
</dbReference>
<dbReference type="Pfam" id="PF13508">
    <property type="entry name" value="Acetyltransf_7"/>
    <property type="match status" value="1"/>
</dbReference>
<dbReference type="CDD" id="cd04301">
    <property type="entry name" value="NAT_SF"/>
    <property type="match status" value="1"/>
</dbReference>
<dbReference type="Gene3D" id="3.40.630.30">
    <property type="match status" value="1"/>
</dbReference>
<dbReference type="SUPFAM" id="SSF55729">
    <property type="entry name" value="Acyl-CoA N-acyltransferases (Nat)"/>
    <property type="match status" value="1"/>
</dbReference>
<comment type="caution">
    <text evidence="2">The sequence shown here is derived from an EMBL/GenBank/DDBJ whole genome shotgun (WGS) entry which is preliminary data.</text>
</comment>
<dbReference type="InterPro" id="IPR000182">
    <property type="entry name" value="GNAT_dom"/>
</dbReference>
<dbReference type="EMBL" id="VNHS01000007">
    <property type="protein sequence ID" value="TYP73050.1"/>
    <property type="molecule type" value="Genomic_DNA"/>
</dbReference>
<gene>
    <name evidence="2" type="ORF">BCM02_10734</name>
</gene>
<sequence length="146" mass="17010">MEWHKDHYLICCGFERMDTDAVYELLSNSYWASERPKDVIVQSMRNSICFGLFEDGKQIGFARVITDHVVFAWVCDVIIDPHFRGKGLGKWLLSCIVEHPDLQVKTTGLFTKDAHTFYEQYNFKSVDTMQRVVHDPKCWNNLSSVN</sequence>
<keyword evidence="2" id="KW-0012">Acyltransferase</keyword>
<feature type="domain" description="N-acetyltransferase" evidence="1">
    <location>
        <begin position="9"/>
        <end position="145"/>
    </location>
</feature>
<dbReference type="OrthoDB" id="3216107at2"/>
<evidence type="ECO:0000313" key="2">
    <source>
        <dbReference type="EMBL" id="TYP73050.1"/>
    </source>
</evidence>
<proteinExistence type="predicted"/>
<reference evidence="2 3" key="1">
    <citation type="submission" date="2019-07" db="EMBL/GenBank/DDBJ databases">
        <title>Genomic Encyclopedia of Type Strains, Phase III (KMG-III): the genomes of soil and plant-associated and newly described type strains.</title>
        <authorList>
            <person name="Whitman W."/>
        </authorList>
    </citation>
    <scope>NUCLEOTIDE SEQUENCE [LARGE SCALE GENOMIC DNA]</scope>
    <source>
        <strain evidence="2 3">BL24</strain>
    </source>
</reference>
<dbReference type="AlphaFoldDB" id="A0A5S5C3Z3"/>
<evidence type="ECO:0000259" key="1">
    <source>
        <dbReference type="PROSITE" id="PS51186"/>
    </source>
</evidence>
<evidence type="ECO:0000313" key="3">
    <source>
        <dbReference type="Proteomes" id="UP000323257"/>
    </source>
</evidence>
<dbReference type="InterPro" id="IPR053144">
    <property type="entry name" value="Acetyltransferase_Butenolide"/>
</dbReference>
<dbReference type="PANTHER" id="PTHR43233">
    <property type="entry name" value="FAMILY N-ACETYLTRANSFERASE, PUTATIVE (AFU_ORTHOLOGUE AFUA_6G03350)-RELATED"/>
    <property type="match status" value="1"/>
</dbReference>
<accession>A0A5S5C3Z3</accession>
<dbReference type="PANTHER" id="PTHR43233:SF1">
    <property type="entry name" value="FAMILY N-ACETYLTRANSFERASE, PUTATIVE (AFU_ORTHOLOGUE AFUA_6G03350)-RELATED"/>
    <property type="match status" value="1"/>
</dbReference>
<dbReference type="InterPro" id="IPR016181">
    <property type="entry name" value="Acyl_CoA_acyltransferase"/>
</dbReference>